<proteinExistence type="predicted"/>
<accession>F9VT08</accession>
<feature type="region of interest" description="Disordered" evidence="4">
    <location>
        <begin position="1"/>
        <end position="32"/>
    </location>
</feature>
<dbReference type="SMART" id="SM00342">
    <property type="entry name" value="HTH_ARAC"/>
    <property type="match status" value="1"/>
</dbReference>
<dbReference type="InterPro" id="IPR018060">
    <property type="entry name" value="HTH_AraC"/>
</dbReference>
<organism evidence="6 7">
    <name type="scientific">Gordonia alkanivorans NBRC 16433</name>
    <dbReference type="NCBI Taxonomy" id="1027371"/>
    <lineage>
        <taxon>Bacteria</taxon>
        <taxon>Bacillati</taxon>
        <taxon>Actinomycetota</taxon>
        <taxon>Actinomycetes</taxon>
        <taxon>Mycobacteriales</taxon>
        <taxon>Gordoniaceae</taxon>
        <taxon>Gordonia</taxon>
    </lineage>
</organism>
<dbReference type="AlphaFoldDB" id="F9VT08"/>
<evidence type="ECO:0000313" key="7">
    <source>
        <dbReference type="Proteomes" id="UP000003558"/>
    </source>
</evidence>
<dbReference type="InterPro" id="IPR009057">
    <property type="entry name" value="Homeodomain-like_sf"/>
</dbReference>
<dbReference type="Gene3D" id="1.10.10.60">
    <property type="entry name" value="Homeodomain-like"/>
    <property type="match status" value="1"/>
</dbReference>
<dbReference type="Proteomes" id="UP000003558">
    <property type="component" value="Unassembled WGS sequence"/>
</dbReference>
<dbReference type="InterPro" id="IPR018062">
    <property type="entry name" value="HTH_AraC-typ_CS"/>
</dbReference>
<feature type="domain" description="HTH araC/xylS-type" evidence="5">
    <location>
        <begin position="248"/>
        <end position="348"/>
    </location>
</feature>
<evidence type="ECO:0000313" key="6">
    <source>
        <dbReference type="EMBL" id="GAA11747.1"/>
    </source>
</evidence>
<dbReference type="EMBL" id="BACI01000038">
    <property type="protein sequence ID" value="GAA11747.1"/>
    <property type="molecule type" value="Genomic_DNA"/>
</dbReference>
<comment type="caution">
    <text evidence="6">The sequence shown here is derived from an EMBL/GenBank/DDBJ whole genome shotgun (WGS) entry which is preliminary data.</text>
</comment>
<dbReference type="STRING" id="1027371.GOALK_038_00990"/>
<dbReference type="InterPro" id="IPR035418">
    <property type="entry name" value="AraC-bd_2"/>
</dbReference>
<keyword evidence="2" id="KW-0238">DNA-binding</keyword>
<dbReference type="GO" id="GO:0043565">
    <property type="term" value="F:sequence-specific DNA binding"/>
    <property type="evidence" value="ECO:0007669"/>
    <property type="project" value="InterPro"/>
</dbReference>
<gene>
    <name evidence="6" type="ORF">GOALK_038_00990</name>
</gene>
<dbReference type="PROSITE" id="PS00041">
    <property type="entry name" value="HTH_ARAC_FAMILY_1"/>
    <property type="match status" value="1"/>
</dbReference>
<keyword evidence="1" id="KW-0805">Transcription regulation</keyword>
<dbReference type="PANTHER" id="PTHR46796">
    <property type="entry name" value="HTH-TYPE TRANSCRIPTIONAL ACTIVATOR RHAS-RELATED"/>
    <property type="match status" value="1"/>
</dbReference>
<dbReference type="Pfam" id="PF12833">
    <property type="entry name" value="HTH_18"/>
    <property type="match status" value="1"/>
</dbReference>
<protein>
    <submittedName>
        <fullName evidence="6">Putative AraC family transcriptional regulator</fullName>
    </submittedName>
</protein>
<evidence type="ECO:0000256" key="2">
    <source>
        <dbReference type="ARBA" id="ARBA00023125"/>
    </source>
</evidence>
<feature type="compositionally biased region" description="Polar residues" evidence="4">
    <location>
        <begin position="18"/>
        <end position="30"/>
    </location>
</feature>
<sequence>MTAVTVTLDDVSAGPPISGTNQPRVSVSQVTPPPRRVVGSGIADWDEVHEVVADAYFPHELRPLSRDDASHYRLESTAIGPTVLARIGFGADVSIDTDHPGAWAINVPLSGSIASVTDGREIVSEPGQATLNPPDTSTVITNWSKTCEIIGFKVERDYLQREIDRIAGRPGRSLTRQLDLRTGAGAEWLGLLRSARQQVAQCEGILLRNPRMAEQLGGMLTTALVLAALPESDEPMAGTRPRMVKRVIDAIHAIHADPARPWTVGELAEIGAVSARRLQQSFRECVGMSPMEYVLDVRLECIHNDLLTRGGTSTVTDIATRWGVMHTGRFAAAYRRKYGVAPSETRRMAGA</sequence>
<reference evidence="6 7" key="1">
    <citation type="submission" date="2011-05" db="EMBL/GenBank/DDBJ databases">
        <title>Whole genome shotgun sequence of Gordonia alkanivorans NBRC 16433.</title>
        <authorList>
            <person name="Hosoyama A."/>
            <person name="Nakamura S."/>
            <person name="Takarada H."/>
            <person name="Tsuchikane K."/>
            <person name="Yamazaki S."/>
            <person name="Fujita N."/>
        </authorList>
    </citation>
    <scope>NUCLEOTIDE SEQUENCE [LARGE SCALE GENOMIC DNA]</scope>
    <source>
        <strain evidence="6 7">NBRC 16433</strain>
    </source>
</reference>
<evidence type="ECO:0000259" key="5">
    <source>
        <dbReference type="PROSITE" id="PS01124"/>
    </source>
</evidence>
<dbReference type="GO" id="GO:0003700">
    <property type="term" value="F:DNA-binding transcription factor activity"/>
    <property type="evidence" value="ECO:0007669"/>
    <property type="project" value="InterPro"/>
</dbReference>
<evidence type="ECO:0000256" key="4">
    <source>
        <dbReference type="SAM" id="MobiDB-lite"/>
    </source>
</evidence>
<evidence type="ECO:0000256" key="3">
    <source>
        <dbReference type="ARBA" id="ARBA00023163"/>
    </source>
</evidence>
<dbReference type="Pfam" id="PF14525">
    <property type="entry name" value="AraC_binding_2"/>
    <property type="match status" value="1"/>
</dbReference>
<name>F9VT08_9ACTN</name>
<keyword evidence="3" id="KW-0804">Transcription</keyword>
<dbReference type="InterPro" id="IPR050204">
    <property type="entry name" value="AraC_XylS_family_regulators"/>
</dbReference>
<dbReference type="PROSITE" id="PS01124">
    <property type="entry name" value="HTH_ARAC_FAMILY_2"/>
    <property type="match status" value="1"/>
</dbReference>
<dbReference type="SUPFAM" id="SSF46689">
    <property type="entry name" value="Homeodomain-like"/>
    <property type="match status" value="1"/>
</dbReference>
<dbReference type="eggNOG" id="COG2207">
    <property type="taxonomic scope" value="Bacteria"/>
</dbReference>
<evidence type="ECO:0000256" key="1">
    <source>
        <dbReference type="ARBA" id="ARBA00023015"/>
    </source>
</evidence>